<dbReference type="Proteomes" id="UP001569963">
    <property type="component" value="Unassembled WGS sequence"/>
</dbReference>
<dbReference type="Pfam" id="PF00004">
    <property type="entry name" value="AAA"/>
    <property type="match status" value="1"/>
</dbReference>
<dbReference type="InterPro" id="IPR027417">
    <property type="entry name" value="P-loop_NTPase"/>
</dbReference>
<sequence>MRPAGRGGARRRDAVRLQRLPETYRAEYLATSVLSASSADDLRQAAADGRLLGLVRDAAADRYDEGYERGVHDHDAARILETLLRERVPAFRAYQKRRNTLIAAEEKRLGLADLKPRTMSAFVRNRLVDEVYLPLIGDNLAKQLGATGEGKRTDQMGLLLLISPPGYGKTTLMEYVADRLGLAFVRVDGPALGHDVTSLDPAQAPDATAAREVEKINFALEMGNNVLLYVDDIQHTSPELLQKFIPLCDAQRRVEGAARTYDLRGKRFAVCMAGNPYTESGRRFRIPDMLANRADVWNLGDVLSGKDGLFALSYIENALTSNPVLAPLTNRDRADVELLVRLASGDRTVRPDRLSHPYSQAELDEILSVLEKLIRVQEVVLTVNRAYIASAAQDDSSRTKPPFRLQGSYRDMNKLAERILPVMNAAELEAAIDDHYRAESQTLTSDAEANLLKLSELRGNLTPGEIERWTEIKTAYQRSQLLTGDQEDPSVGALLHLADKLSAIERALRGH</sequence>
<organism evidence="2 3">
    <name type="scientific">Actinomadura monticuli</name>
    <dbReference type="NCBI Taxonomy" id="3097367"/>
    <lineage>
        <taxon>Bacteria</taxon>
        <taxon>Bacillati</taxon>
        <taxon>Actinomycetota</taxon>
        <taxon>Actinomycetes</taxon>
        <taxon>Streptosporangiales</taxon>
        <taxon>Thermomonosporaceae</taxon>
        <taxon>Actinomadura</taxon>
    </lineage>
</organism>
<dbReference type="EMBL" id="JAXCEI010000008">
    <property type="protein sequence ID" value="MFA1541112.1"/>
    <property type="molecule type" value="Genomic_DNA"/>
</dbReference>
<evidence type="ECO:0000313" key="2">
    <source>
        <dbReference type="EMBL" id="MFA1541112.1"/>
    </source>
</evidence>
<keyword evidence="3" id="KW-1185">Reference proteome</keyword>
<proteinExistence type="predicted"/>
<dbReference type="SUPFAM" id="SSF52540">
    <property type="entry name" value="P-loop containing nucleoside triphosphate hydrolases"/>
    <property type="match status" value="1"/>
</dbReference>
<evidence type="ECO:0000259" key="1">
    <source>
        <dbReference type="Pfam" id="PF00004"/>
    </source>
</evidence>
<accession>A0ABV4QD44</accession>
<comment type="caution">
    <text evidence="2">The sequence shown here is derived from an EMBL/GenBank/DDBJ whole genome shotgun (WGS) entry which is preliminary data.</text>
</comment>
<reference evidence="2 3" key="1">
    <citation type="submission" date="2023-11" db="EMBL/GenBank/DDBJ databases">
        <title>Actinomadura monticuli sp. nov., isolated from volcanic ash.</title>
        <authorList>
            <person name="Lee S.D."/>
            <person name="Yang H."/>
            <person name="Kim I.S."/>
        </authorList>
    </citation>
    <scope>NUCLEOTIDE SEQUENCE [LARGE SCALE GENOMIC DNA]</scope>
    <source>
        <strain evidence="2 3">DLS-62</strain>
    </source>
</reference>
<gene>
    <name evidence="2" type="ORF">SM611_19485</name>
</gene>
<evidence type="ECO:0000313" key="3">
    <source>
        <dbReference type="Proteomes" id="UP001569963"/>
    </source>
</evidence>
<name>A0ABV4QD44_9ACTN</name>
<feature type="domain" description="ATPase AAA-type core" evidence="1">
    <location>
        <begin position="159"/>
        <end position="235"/>
    </location>
</feature>
<protein>
    <submittedName>
        <fullName evidence="2">AAA family ATPase</fullName>
    </submittedName>
</protein>
<dbReference type="InterPro" id="IPR003959">
    <property type="entry name" value="ATPase_AAA_core"/>
</dbReference>
<dbReference type="Gene3D" id="3.40.50.300">
    <property type="entry name" value="P-loop containing nucleotide triphosphate hydrolases"/>
    <property type="match status" value="1"/>
</dbReference>